<dbReference type="AlphaFoldDB" id="A0A7W9KFC7"/>
<feature type="transmembrane region" description="Helical" evidence="2">
    <location>
        <begin position="82"/>
        <end position="104"/>
    </location>
</feature>
<keyword evidence="5" id="KW-1185">Reference proteome</keyword>
<comment type="caution">
    <text evidence="4">The sequence shown here is derived from an EMBL/GenBank/DDBJ whole genome shotgun (WGS) entry which is preliminary data.</text>
</comment>
<keyword evidence="2" id="KW-0812">Transmembrane</keyword>
<proteinExistence type="predicted"/>
<name>A0A7W9KFC7_9PSEU</name>
<sequence>MTRTTQEGRGSEDSPAKPTPSNVSPIRPAVTRRPPEERYRAGGRRTAAQPLTASWRPERSGEDKGDKAGKPRKGVKGFAATYGWRVYALPVLVVVTALVVFNVARTPSSDTSGVDGLAAQNPVSTTTGPPVATENSAVPVDPKTGTAVLPQGDPFPQAGSGTWHLVPGSGQKVGSGPHLYHYAIAVEDGIDQSAYGGDDAYAKTVENILSDPRSWIGSGTLSLQRVGPEFKNPDFIVSLTTPNTDHRPDMCGYQIQFEASCWNPNYKRVVINLARWIRGAMAFNGDIGLYREYAINHEVGHVFGNPHVGCGTEGGLAPVMMQQTFGVSDDYVWQLNQADPSNRTAVAKDGKVCRPNAWPNPQGAPGGQSNQ</sequence>
<keyword evidence="2" id="KW-0472">Membrane</keyword>
<organism evidence="4 5">
    <name type="scientific">Kutzneria kofuensis</name>
    <dbReference type="NCBI Taxonomy" id="103725"/>
    <lineage>
        <taxon>Bacteria</taxon>
        <taxon>Bacillati</taxon>
        <taxon>Actinomycetota</taxon>
        <taxon>Actinomycetes</taxon>
        <taxon>Pseudonocardiales</taxon>
        <taxon>Pseudonocardiaceae</taxon>
        <taxon>Kutzneria</taxon>
    </lineage>
</organism>
<feature type="compositionally biased region" description="Polar residues" evidence="1">
    <location>
        <begin position="121"/>
        <end position="136"/>
    </location>
</feature>
<dbReference type="Proteomes" id="UP000585638">
    <property type="component" value="Unassembled WGS sequence"/>
</dbReference>
<feature type="region of interest" description="Disordered" evidence="1">
    <location>
        <begin position="1"/>
        <end position="74"/>
    </location>
</feature>
<keyword evidence="2" id="KW-1133">Transmembrane helix</keyword>
<evidence type="ECO:0000256" key="2">
    <source>
        <dbReference type="SAM" id="Phobius"/>
    </source>
</evidence>
<dbReference type="SUPFAM" id="SSF55486">
    <property type="entry name" value="Metalloproteases ('zincins'), catalytic domain"/>
    <property type="match status" value="1"/>
</dbReference>
<dbReference type="RefSeq" id="WP_312890100.1">
    <property type="nucleotide sequence ID" value="NZ_BAAAWY010000095.1"/>
</dbReference>
<evidence type="ECO:0000259" key="3">
    <source>
        <dbReference type="Pfam" id="PF11350"/>
    </source>
</evidence>
<evidence type="ECO:0000313" key="4">
    <source>
        <dbReference type="EMBL" id="MBB5891602.1"/>
    </source>
</evidence>
<dbReference type="Pfam" id="PF11350">
    <property type="entry name" value="DUF3152"/>
    <property type="match status" value="1"/>
</dbReference>
<feature type="compositionally biased region" description="Basic and acidic residues" evidence="1">
    <location>
        <begin position="56"/>
        <end position="69"/>
    </location>
</feature>
<gene>
    <name evidence="4" type="ORF">BJ998_002798</name>
</gene>
<evidence type="ECO:0000256" key="1">
    <source>
        <dbReference type="SAM" id="MobiDB-lite"/>
    </source>
</evidence>
<dbReference type="EMBL" id="JACHIR010000001">
    <property type="protein sequence ID" value="MBB5891602.1"/>
    <property type="molecule type" value="Genomic_DNA"/>
</dbReference>
<feature type="region of interest" description="Disordered" evidence="1">
    <location>
        <begin position="106"/>
        <end position="141"/>
    </location>
</feature>
<feature type="region of interest" description="Disordered" evidence="1">
    <location>
        <begin position="351"/>
        <end position="371"/>
    </location>
</feature>
<reference evidence="4 5" key="1">
    <citation type="submission" date="2020-08" db="EMBL/GenBank/DDBJ databases">
        <title>Sequencing the genomes of 1000 actinobacteria strains.</title>
        <authorList>
            <person name="Klenk H.-P."/>
        </authorList>
    </citation>
    <scope>NUCLEOTIDE SEQUENCE [LARGE SCALE GENOMIC DNA]</scope>
    <source>
        <strain evidence="4 5">DSM 43851</strain>
    </source>
</reference>
<dbReference type="InterPro" id="IPR022603">
    <property type="entry name" value="DUF3152"/>
</dbReference>
<accession>A0A7W9KFC7</accession>
<feature type="domain" description="DUF3152" evidence="3">
    <location>
        <begin position="149"/>
        <end position="361"/>
    </location>
</feature>
<evidence type="ECO:0000313" key="5">
    <source>
        <dbReference type="Proteomes" id="UP000585638"/>
    </source>
</evidence>
<protein>
    <recommendedName>
        <fullName evidence="3">DUF3152 domain-containing protein</fullName>
    </recommendedName>
</protein>